<comment type="caution">
    <text evidence="1">The sequence shown here is derived from an EMBL/GenBank/DDBJ whole genome shotgun (WGS) entry which is preliminary data.</text>
</comment>
<dbReference type="RefSeq" id="WP_166384364.1">
    <property type="nucleotide sequence ID" value="NZ_BAAATT010000025.1"/>
</dbReference>
<sequence>MSSPESPAPLKRTAAIVTLAATVLGTVLAYLSLAAAVKWPPFQEDPKPRVTVFRGHNPQRPDCSVPACAYVGLRVEGFDPGSAVRCTFDSADGAGFFGAYVMAVGEDGSGQATTTNYYGTPDGWVSVTCGDATGALNPWGVS</sequence>
<evidence type="ECO:0000313" key="2">
    <source>
        <dbReference type="Proteomes" id="UP000660339"/>
    </source>
</evidence>
<reference evidence="1" key="1">
    <citation type="submission" date="2021-01" db="EMBL/GenBank/DDBJ databases">
        <title>Whole genome shotgun sequence of Catellatospora methionotrophica NBRC 14553.</title>
        <authorList>
            <person name="Komaki H."/>
            <person name="Tamura T."/>
        </authorList>
    </citation>
    <scope>NUCLEOTIDE SEQUENCE</scope>
    <source>
        <strain evidence="1">NBRC 14553</strain>
    </source>
</reference>
<name>A0A8J3PJ97_9ACTN</name>
<evidence type="ECO:0000313" key="1">
    <source>
        <dbReference type="EMBL" id="GIG19262.1"/>
    </source>
</evidence>
<dbReference type="AlphaFoldDB" id="A0A8J3PJ97"/>
<proteinExistence type="predicted"/>
<dbReference type="Proteomes" id="UP000660339">
    <property type="component" value="Unassembled WGS sequence"/>
</dbReference>
<keyword evidence="2" id="KW-1185">Reference proteome</keyword>
<protein>
    <submittedName>
        <fullName evidence="1">Uncharacterized protein</fullName>
    </submittedName>
</protein>
<gene>
    <name evidence="1" type="ORF">Cme02nite_75940</name>
</gene>
<dbReference type="EMBL" id="BONJ01000052">
    <property type="protein sequence ID" value="GIG19262.1"/>
    <property type="molecule type" value="Genomic_DNA"/>
</dbReference>
<accession>A0A8J3PJ97</accession>
<organism evidence="1 2">
    <name type="scientific">Catellatospora methionotrophica</name>
    <dbReference type="NCBI Taxonomy" id="121620"/>
    <lineage>
        <taxon>Bacteria</taxon>
        <taxon>Bacillati</taxon>
        <taxon>Actinomycetota</taxon>
        <taxon>Actinomycetes</taxon>
        <taxon>Micromonosporales</taxon>
        <taxon>Micromonosporaceae</taxon>
        <taxon>Catellatospora</taxon>
    </lineage>
</organism>